<evidence type="ECO:0000313" key="3">
    <source>
        <dbReference type="Proteomes" id="UP000199400"/>
    </source>
</evidence>
<dbReference type="EMBL" id="FOMX01000045">
    <property type="protein sequence ID" value="SFF30996.1"/>
    <property type="molecule type" value="Genomic_DNA"/>
</dbReference>
<protein>
    <submittedName>
        <fullName evidence="2">Uncharacterized protein</fullName>
    </submittedName>
</protein>
<evidence type="ECO:0000313" key="2">
    <source>
        <dbReference type="EMBL" id="SFF30996.1"/>
    </source>
</evidence>
<evidence type="ECO:0000256" key="1">
    <source>
        <dbReference type="SAM" id="MobiDB-lite"/>
    </source>
</evidence>
<sequence>MKGQYVVTDVEAVVKPTRPTIVMWNRLEGRPRTANFDRALKAEVRDALWMLTRQWQTGEYQGEDAGWPVFAKIHMHTTPLTKYRPEGGAPEALPLATPLEAKVEQLPIQWSASGQKMHLDVRAQIGRQWRRMLSSAGLGAYEVQFREKYRFEVPTADAASAPVSAHRGAVQQYTALAGRCIDGGELYLYLVGQSGAPRASDGITTGSAVDKTALDELGDELVEWFASIYRAPAAQSAWKPSSLEYAFACSVQKKGAEKVLSADEYAHGHLDWYAFDHDPGEPGFGSLPELLPPENPVTRSFIPTPVAFEGMPDTRWWALEDRKTDFGDVKPSTTDLAQLLLIEFGLVYANDWFLVPFRLPAGTLAEVEGMAVTNSFGERFWIKAAGQGNDQSWHRWNMYTLSVKGDDPVQADTSLLLPPCTSPSQEGRPLEDVHLVRDEMANMVWAIEAVIPGVTGQGQSGSEAAEETAKYHRGRIGASEPAAAEDYAAAISYRAMTSVPEHWIPFVPVHVPGSNREVQLQRSRMPRTIAGDPAPEPALIEPRTGLLRPGLDGGPVAKFFVHEEEVPRAGIRVTKSFQRTRATNGEAHVWLGVRKQVGRGERSSGLSFDDIVDVEKTE</sequence>
<reference evidence="3" key="1">
    <citation type="submission" date="2016-10" db="EMBL/GenBank/DDBJ databases">
        <authorList>
            <person name="Varghese N."/>
            <person name="Submissions S."/>
        </authorList>
    </citation>
    <scope>NUCLEOTIDE SEQUENCE [LARGE SCALE GENOMIC DNA]</scope>
    <source>
        <strain evidence="3">ATCC 25963</strain>
    </source>
</reference>
<feature type="region of interest" description="Disordered" evidence="1">
    <location>
        <begin position="456"/>
        <end position="477"/>
    </location>
</feature>
<keyword evidence="3" id="KW-1185">Reference proteome</keyword>
<gene>
    <name evidence="2" type="ORF">SAMN02745121_08064</name>
</gene>
<accession>A0A1I2HQH5</accession>
<dbReference type="Proteomes" id="UP000199400">
    <property type="component" value="Unassembled WGS sequence"/>
</dbReference>
<dbReference type="STRING" id="54.SAMN02745121_08064"/>
<organism evidence="2 3">
    <name type="scientific">Nannocystis exedens</name>
    <dbReference type="NCBI Taxonomy" id="54"/>
    <lineage>
        <taxon>Bacteria</taxon>
        <taxon>Pseudomonadati</taxon>
        <taxon>Myxococcota</taxon>
        <taxon>Polyangia</taxon>
        <taxon>Nannocystales</taxon>
        <taxon>Nannocystaceae</taxon>
        <taxon>Nannocystis</taxon>
    </lineage>
</organism>
<proteinExistence type="predicted"/>
<dbReference type="RefSeq" id="WP_096327581.1">
    <property type="nucleotide sequence ID" value="NZ_FOMX01000045.1"/>
</dbReference>
<dbReference type="AlphaFoldDB" id="A0A1I2HQH5"/>
<name>A0A1I2HQH5_9BACT</name>
<dbReference type="OrthoDB" id="9763471at2"/>